<evidence type="ECO:0000313" key="2">
    <source>
        <dbReference type="Proteomes" id="UP000215459"/>
    </source>
</evidence>
<comment type="caution">
    <text evidence="1">The sequence shown here is derived from an EMBL/GenBank/DDBJ whole genome shotgun (WGS) entry which is preliminary data.</text>
</comment>
<protein>
    <submittedName>
        <fullName evidence="1">Uncharacterized protein</fullName>
    </submittedName>
</protein>
<dbReference type="OrthoDB" id="9815272at2"/>
<reference evidence="1 2" key="1">
    <citation type="submission" date="2017-07" db="EMBL/GenBank/DDBJ databases">
        <title>The genome sequence of Paludifilum halophilum highlights mechanisms for microbial adaptation to high salt environemnts.</title>
        <authorList>
            <person name="Belbahri L."/>
        </authorList>
    </citation>
    <scope>NUCLEOTIDE SEQUENCE [LARGE SCALE GENOMIC DNA]</scope>
    <source>
        <strain evidence="1 2">DSM 102817</strain>
    </source>
</reference>
<organism evidence="1 2">
    <name type="scientific">Paludifilum halophilum</name>
    <dbReference type="NCBI Taxonomy" id="1642702"/>
    <lineage>
        <taxon>Bacteria</taxon>
        <taxon>Bacillati</taxon>
        <taxon>Bacillota</taxon>
        <taxon>Bacilli</taxon>
        <taxon>Bacillales</taxon>
        <taxon>Thermoactinomycetaceae</taxon>
        <taxon>Paludifilum</taxon>
    </lineage>
</organism>
<gene>
    <name evidence="1" type="ORF">CHM34_09720</name>
</gene>
<dbReference type="RefSeq" id="WP_094264409.1">
    <property type="nucleotide sequence ID" value="NZ_NOWF01000005.1"/>
</dbReference>
<name>A0A235B6X7_9BACL</name>
<dbReference type="Proteomes" id="UP000215459">
    <property type="component" value="Unassembled WGS sequence"/>
</dbReference>
<sequence>MMRPEQIHVFNSRKEVFSRDSVLQENIILNAVKSLDQWPLDKEVIVSISGGSADLVSPIIIGKEIRSEIEKDKYLVNKSDWEIIWVFENANASKPLIEELKQAGIGIKFIKKGGK</sequence>
<keyword evidence="2" id="KW-1185">Reference proteome</keyword>
<dbReference type="AlphaFoldDB" id="A0A235B6X7"/>
<accession>A0A235B6X7</accession>
<dbReference type="EMBL" id="NOWF01000005">
    <property type="protein sequence ID" value="OYD07739.1"/>
    <property type="molecule type" value="Genomic_DNA"/>
</dbReference>
<evidence type="ECO:0000313" key="1">
    <source>
        <dbReference type="EMBL" id="OYD07739.1"/>
    </source>
</evidence>
<proteinExistence type="predicted"/>